<evidence type="ECO:0000256" key="3">
    <source>
        <dbReference type="ARBA" id="ARBA00022989"/>
    </source>
</evidence>
<dbReference type="InterPro" id="IPR002033">
    <property type="entry name" value="TatC"/>
</dbReference>
<dbReference type="STRING" id="1629334.Cva_00512"/>
<dbReference type="PANTHER" id="PTHR30371">
    <property type="entry name" value="SEC-INDEPENDENT PROTEIN TRANSLOCASE PROTEIN TATC"/>
    <property type="match status" value="1"/>
</dbReference>
<dbReference type="EMBL" id="BBVC01000020">
    <property type="protein sequence ID" value="GAO97872.1"/>
    <property type="molecule type" value="Genomic_DNA"/>
</dbReference>
<feature type="transmembrane region" description="Helical" evidence="5">
    <location>
        <begin position="79"/>
        <end position="100"/>
    </location>
</feature>
<keyword evidence="3 5" id="KW-1133">Transmembrane helix</keyword>
<evidence type="ECO:0000256" key="4">
    <source>
        <dbReference type="ARBA" id="ARBA00023136"/>
    </source>
</evidence>
<dbReference type="GO" id="GO:0065002">
    <property type="term" value="P:intracellular protein transmembrane transport"/>
    <property type="evidence" value="ECO:0007669"/>
    <property type="project" value="TreeGrafter"/>
</dbReference>
<dbReference type="GO" id="GO:0043953">
    <property type="term" value="P:protein transport by the Tat complex"/>
    <property type="evidence" value="ECO:0007669"/>
    <property type="project" value="UniProtKB-UniRule"/>
</dbReference>
<gene>
    <name evidence="5 6" type="primary">tatC</name>
    <name evidence="6" type="ORF">Cva_00512</name>
</gene>
<dbReference type="GO" id="GO:0033281">
    <property type="term" value="C:TAT protein transport complex"/>
    <property type="evidence" value="ECO:0007669"/>
    <property type="project" value="UniProtKB-UniRule"/>
</dbReference>
<feature type="transmembrane region" description="Helical" evidence="5">
    <location>
        <begin position="165"/>
        <end position="194"/>
    </location>
</feature>
<dbReference type="Pfam" id="PF00902">
    <property type="entry name" value="TatC"/>
    <property type="match status" value="1"/>
</dbReference>
<proteinExistence type="inferred from homology"/>
<keyword evidence="7" id="KW-1185">Reference proteome</keyword>
<dbReference type="HAMAP" id="MF_00902">
    <property type="entry name" value="TatC"/>
    <property type="match status" value="1"/>
</dbReference>
<evidence type="ECO:0000256" key="2">
    <source>
        <dbReference type="ARBA" id="ARBA00022692"/>
    </source>
</evidence>
<comment type="similarity">
    <text evidence="5">Belongs to the TatC family.</text>
</comment>
<dbReference type="PRINTS" id="PR01840">
    <property type="entry name" value="TATCFAMILY"/>
</dbReference>
<protein>
    <recommendedName>
        <fullName evidence="5">Sec-independent protein translocase protein TatC</fullName>
    </recommendedName>
</protein>
<feature type="transmembrane region" description="Helical" evidence="5">
    <location>
        <begin position="112"/>
        <end position="134"/>
    </location>
</feature>
<keyword evidence="5" id="KW-1003">Cell membrane</keyword>
<evidence type="ECO:0000256" key="5">
    <source>
        <dbReference type="HAMAP-Rule" id="MF_00902"/>
    </source>
</evidence>
<comment type="caution">
    <text evidence="5">Lacks conserved residue(s) required for the propagation of feature annotation.</text>
</comment>
<dbReference type="Proteomes" id="UP000036771">
    <property type="component" value="Unassembled WGS sequence"/>
</dbReference>
<dbReference type="OrthoDB" id="9777044at2"/>
<comment type="caution">
    <text evidence="6">The sequence shown here is derived from an EMBL/GenBank/DDBJ whole genome shotgun (WGS) entry which is preliminary data.</text>
</comment>
<evidence type="ECO:0000313" key="7">
    <source>
        <dbReference type="Proteomes" id="UP000036771"/>
    </source>
</evidence>
<dbReference type="PANTHER" id="PTHR30371:SF0">
    <property type="entry name" value="SEC-INDEPENDENT PROTEIN TRANSLOCASE PROTEIN TATC, CHLOROPLASTIC-RELATED"/>
    <property type="match status" value="1"/>
</dbReference>
<comment type="function">
    <text evidence="5">Part of the twin-arginine translocation (Tat) system that transports large folded proteins containing a characteristic twin-arginine motif in their signal peptide across membranes. Together with TatB, TatC is part of a receptor directly interacting with Tat signal peptides.</text>
</comment>
<sequence length="260" mass="29352">MNTFEPSSATPLIDHLIELRRRLLWAVCGFILSFVGCYQFSHEIFAFLVKPLATAFEGIEDRRLIYTGLAEAFMTYLKVSLFTASLITFPLFAIQIWLFIAPGLYPLEKRAFLPFLIATPILFLSGAAFAYYLIIPPAWKFFLHFETPQIEGVLPIQLEARISEYLAIVMQLVLAFGISFLLPLLLVLLGRIGIVKARTLTKSRRYAFLMILILAAIITPPDILSMLGLALPLYLLYEVAIFIVHLSEKQEVADDTSVQS</sequence>
<feature type="transmembrane region" description="Helical" evidence="5">
    <location>
        <begin position="206"/>
        <end position="237"/>
    </location>
</feature>
<evidence type="ECO:0000313" key="6">
    <source>
        <dbReference type="EMBL" id="GAO97872.1"/>
    </source>
</evidence>
<accession>A0A0K8MBM3</accession>
<evidence type="ECO:0000256" key="1">
    <source>
        <dbReference type="ARBA" id="ARBA00004141"/>
    </source>
</evidence>
<dbReference type="NCBIfam" id="TIGR00945">
    <property type="entry name" value="tatC"/>
    <property type="match status" value="1"/>
</dbReference>
<dbReference type="AlphaFoldDB" id="A0A0K8MBM3"/>
<reference evidence="6 7" key="1">
    <citation type="submission" date="2015-03" db="EMBL/GenBank/DDBJ databases">
        <title>Caedibacter varicaedens, whole genome shotgun sequence.</title>
        <authorList>
            <person name="Suzuki H."/>
            <person name="Dapper A.L."/>
            <person name="Gibson A.K."/>
            <person name="Jackson C."/>
            <person name="Lee H."/>
            <person name="Pejaver V.R."/>
            <person name="Doak T."/>
            <person name="Lynch M."/>
        </authorList>
    </citation>
    <scope>NUCLEOTIDE SEQUENCE [LARGE SCALE GENOMIC DNA]</scope>
</reference>
<name>A0A0K8MBM3_9PROT</name>
<keyword evidence="5" id="KW-0653">Protein transport</keyword>
<comment type="subcellular location">
    <subcellularLocation>
        <location evidence="5">Cell membrane</location>
        <topology evidence="5">Multi-pass membrane protein</topology>
    </subcellularLocation>
    <subcellularLocation>
        <location evidence="1">Membrane</location>
        <topology evidence="1">Multi-pass membrane protein</topology>
    </subcellularLocation>
</comment>
<keyword evidence="5" id="KW-0813">Transport</keyword>
<organism evidence="6 7">
    <name type="scientific">Caedimonas varicaedens</name>
    <dbReference type="NCBI Taxonomy" id="1629334"/>
    <lineage>
        <taxon>Bacteria</taxon>
        <taxon>Pseudomonadati</taxon>
        <taxon>Pseudomonadota</taxon>
        <taxon>Alphaproteobacteria</taxon>
        <taxon>Holosporales</taxon>
        <taxon>Caedimonadaceae</taxon>
        <taxon>Caedimonas</taxon>
    </lineage>
</organism>
<keyword evidence="2 5" id="KW-0812">Transmembrane</keyword>
<keyword evidence="4 5" id="KW-0472">Membrane</keyword>
<feature type="transmembrane region" description="Helical" evidence="5">
    <location>
        <begin position="23"/>
        <end position="41"/>
    </location>
</feature>
<dbReference type="GO" id="GO:0009977">
    <property type="term" value="F:proton motive force dependent protein transmembrane transporter activity"/>
    <property type="evidence" value="ECO:0007669"/>
    <property type="project" value="TreeGrafter"/>
</dbReference>
<comment type="subunit">
    <text evidence="5">The Tat system comprises two distinct complexes: a TatABC complex, containing multiple copies of TatA, TatB and TatC subunits, and a separate TatA complex, containing only TatA subunits. Substrates initially bind to the TatABC complex, which probably triggers association of the separate TatA complex to form the active translocon.</text>
</comment>
<keyword evidence="5" id="KW-0811">Translocation</keyword>